<sequence length="225" mass="24662">MPPPPPPVAAKGEGKKPAKKWATVEISKADEALRYYSAQGYTLLNNYLRDHPYKQREAIDTLLSRSYLNDEPTSASEFDQAMKAYVADVEAGLAKLPASPGLSFVYRGLALDKPELAALKEQFTGVGNIVVEPGFMSTSPEKAWVNDTLLRIRLPAGHGGRLLGDAAHFKGEAEMLFPTQTRLRVDRVVSSMSGDFDTLLNTIPTSDNASDNRSRIKRLIEVSVL</sequence>
<protein>
    <recommendedName>
        <fullName evidence="1">ADP ribosyltransferase domain-containing protein</fullName>
    </recommendedName>
</protein>
<dbReference type="Pfam" id="PF03496">
    <property type="entry name" value="ADPrib_exo_Tox"/>
    <property type="match status" value="1"/>
</dbReference>
<dbReference type="EMBL" id="JAJVCY010000034">
    <property type="protein sequence ID" value="MCV3289797.1"/>
    <property type="molecule type" value="Genomic_DNA"/>
</dbReference>
<comment type="caution">
    <text evidence="2">The sequence shown here is derived from an EMBL/GenBank/DDBJ whole genome shotgun (WGS) entry which is preliminary data.</text>
</comment>
<dbReference type="PROSITE" id="PS51996">
    <property type="entry name" value="TR_MART"/>
    <property type="match status" value="1"/>
</dbReference>
<name>A0AAW5RMV3_AERME</name>
<dbReference type="Gene3D" id="3.90.176.10">
    <property type="entry name" value="Toxin ADP-ribosyltransferase, Chain A, domain 1"/>
    <property type="match status" value="1"/>
</dbReference>
<dbReference type="RefSeq" id="WP_042649293.1">
    <property type="nucleotide sequence ID" value="NZ_CP038445.1"/>
</dbReference>
<dbReference type="InterPro" id="IPR003540">
    <property type="entry name" value="ADP-ribosyltransferase"/>
</dbReference>
<reference evidence="2" key="1">
    <citation type="submission" date="2022-01" db="EMBL/GenBank/DDBJ databases">
        <title>Comparison of Fish pathogen Aeromonas spp.</title>
        <authorList>
            <person name="Dubey S."/>
            <person name="Sorum H."/>
            <person name="Munangandu H.M."/>
        </authorList>
    </citation>
    <scope>NUCLEOTIDE SEQUENCE</scope>
    <source>
        <strain evidence="2">SD/21-15</strain>
    </source>
</reference>
<accession>A0AAW5RMV3</accession>
<evidence type="ECO:0000313" key="2">
    <source>
        <dbReference type="EMBL" id="MCV3289797.1"/>
    </source>
</evidence>
<dbReference type="AlphaFoldDB" id="A0AAW5RMV3"/>
<dbReference type="SUPFAM" id="SSF56399">
    <property type="entry name" value="ADP-ribosylation"/>
    <property type="match status" value="1"/>
</dbReference>
<evidence type="ECO:0000313" key="3">
    <source>
        <dbReference type="Proteomes" id="UP001208651"/>
    </source>
</evidence>
<gene>
    <name evidence="2" type="ORF">LZT28_16340</name>
</gene>
<organism evidence="2 3">
    <name type="scientific">Aeromonas media</name>
    <dbReference type="NCBI Taxonomy" id="651"/>
    <lineage>
        <taxon>Bacteria</taxon>
        <taxon>Pseudomonadati</taxon>
        <taxon>Pseudomonadota</taxon>
        <taxon>Gammaproteobacteria</taxon>
        <taxon>Aeromonadales</taxon>
        <taxon>Aeromonadaceae</taxon>
        <taxon>Aeromonas</taxon>
    </lineage>
</organism>
<evidence type="ECO:0000259" key="1">
    <source>
        <dbReference type="Pfam" id="PF03496"/>
    </source>
</evidence>
<feature type="domain" description="ADP ribosyltransferase" evidence="1">
    <location>
        <begin position="14"/>
        <end position="193"/>
    </location>
</feature>
<dbReference type="GO" id="GO:0005576">
    <property type="term" value="C:extracellular region"/>
    <property type="evidence" value="ECO:0007669"/>
    <property type="project" value="InterPro"/>
</dbReference>
<dbReference type="Proteomes" id="UP001208651">
    <property type="component" value="Unassembled WGS sequence"/>
</dbReference>
<proteinExistence type="predicted"/>